<dbReference type="AlphaFoldDB" id="A0A9D1JVH3"/>
<dbReference type="InterPro" id="IPR010921">
    <property type="entry name" value="Trp_repressor/repl_initiator"/>
</dbReference>
<evidence type="ECO:0000313" key="2">
    <source>
        <dbReference type="Proteomes" id="UP000824001"/>
    </source>
</evidence>
<dbReference type="SUPFAM" id="SSF48295">
    <property type="entry name" value="TrpR-like"/>
    <property type="match status" value="1"/>
</dbReference>
<dbReference type="PIRSF" id="PIRSF012508">
    <property type="entry name" value="YerC"/>
    <property type="match status" value="1"/>
</dbReference>
<dbReference type="GO" id="GO:0043565">
    <property type="term" value="F:sequence-specific DNA binding"/>
    <property type="evidence" value="ECO:0007669"/>
    <property type="project" value="InterPro"/>
</dbReference>
<dbReference type="Gene3D" id="1.10.1270.10">
    <property type="entry name" value="TrpR-like"/>
    <property type="match status" value="1"/>
</dbReference>
<comment type="caution">
    <text evidence="1">The sequence shown here is derived from an EMBL/GenBank/DDBJ whole genome shotgun (WGS) entry which is preliminary data.</text>
</comment>
<proteinExistence type="predicted"/>
<dbReference type="GO" id="GO:0003700">
    <property type="term" value="F:DNA-binding transcription factor activity"/>
    <property type="evidence" value="ECO:0007669"/>
    <property type="project" value="InterPro"/>
</dbReference>
<dbReference type="NCBIfam" id="TIGR02531">
    <property type="entry name" value="yecD_yerC"/>
    <property type="match status" value="1"/>
</dbReference>
<reference evidence="1" key="2">
    <citation type="journal article" date="2021" name="PeerJ">
        <title>Extensive microbial diversity within the chicken gut microbiome revealed by metagenomics and culture.</title>
        <authorList>
            <person name="Gilroy R."/>
            <person name="Ravi A."/>
            <person name="Getino M."/>
            <person name="Pursley I."/>
            <person name="Horton D.L."/>
            <person name="Alikhan N.F."/>
            <person name="Baker D."/>
            <person name="Gharbi K."/>
            <person name="Hall N."/>
            <person name="Watson M."/>
            <person name="Adriaenssens E.M."/>
            <person name="Foster-Nyarko E."/>
            <person name="Jarju S."/>
            <person name="Secka A."/>
            <person name="Antonio M."/>
            <person name="Oren A."/>
            <person name="Chaudhuri R.R."/>
            <person name="La Ragione R."/>
            <person name="Hildebrand F."/>
            <person name="Pallen M.J."/>
        </authorList>
    </citation>
    <scope>NUCLEOTIDE SEQUENCE</scope>
    <source>
        <strain evidence="1">ChiHjej10B9-9673</strain>
    </source>
</reference>
<gene>
    <name evidence="1" type="ORF">IAC18_04565</name>
</gene>
<reference evidence="1" key="1">
    <citation type="submission" date="2020-10" db="EMBL/GenBank/DDBJ databases">
        <authorList>
            <person name="Gilroy R."/>
        </authorList>
    </citation>
    <scope>NUCLEOTIDE SEQUENCE</scope>
    <source>
        <strain evidence="1">ChiHjej10B9-9673</strain>
    </source>
</reference>
<evidence type="ECO:0000313" key="1">
    <source>
        <dbReference type="EMBL" id="HIS66818.1"/>
    </source>
</evidence>
<protein>
    <submittedName>
        <fullName evidence="1">TrpR-like protein</fullName>
    </submittedName>
</protein>
<dbReference type="EMBL" id="DVJK01000126">
    <property type="protein sequence ID" value="HIS66818.1"/>
    <property type="molecule type" value="Genomic_DNA"/>
</dbReference>
<dbReference type="InterPro" id="IPR013368">
    <property type="entry name" value="YecD_YerC"/>
</dbReference>
<dbReference type="Pfam" id="PF01371">
    <property type="entry name" value="Trp_repressor"/>
    <property type="match status" value="1"/>
</dbReference>
<sequence length="107" mass="12216">MNKQNKKPRRDDMYEAILTLETIEECKRFFDDLCTVTELQAMEQRYQVAVYLSQGMIYNDILERTGASSATISRVNRSLQYGADGYAVAFERLKAAGKFGGAEKEEE</sequence>
<accession>A0A9D1JVH3</accession>
<organism evidence="1 2">
    <name type="scientific">Candidatus Scatomorpha merdipullorum</name>
    <dbReference type="NCBI Taxonomy" id="2840927"/>
    <lineage>
        <taxon>Bacteria</taxon>
        <taxon>Bacillati</taxon>
        <taxon>Bacillota</taxon>
        <taxon>Clostridia</taxon>
        <taxon>Eubacteriales</taxon>
        <taxon>Candidatus Scatomorpha</taxon>
    </lineage>
</organism>
<dbReference type="PANTHER" id="PTHR40080:SF1">
    <property type="entry name" value="TRPR-LIKE PROTEIN YERC_YECD"/>
    <property type="match status" value="1"/>
</dbReference>
<dbReference type="Proteomes" id="UP000824001">
    <property type="component" value="Unassembled WGS sequence"/>
</dbReference>
<dbReference type="InterPro" id="IPR000831">
    <property type="entry name" value="Trp_repress"/>
</dbReference>
<dbReference type="PANTHER" id="PTHR40080">
    <property type="entry name" value="LMO1763 PROTEIN"/>
    <property type="match status" value="1"/>
</dbReference>
<name>A0A9D1JVH3_9FIRM</name>
<dbReference type="InterPro" id="IPR038116">
    <property type="entry name" value="TrpR-like_sf"/>
</dbReference>